<dbReference type="InterPro" id="IPR002716">
    <property type="entry name" value="PIN_dom"/>
</dbReference>
<dbReference type="EMBL" id="CAKASE010000078">
    <property type="protein sequence ID" value="CAG9579078.1"/>
    <property type="molecule type" value="Genomic_DNA"/>
</dbReference>
<dbReference type="CDD" id="cd18727">
    <property type="entry name" value="PIN_Swt1-like"/>
    <property type="match status" value="1"/>
</dbReference>
<feature type="domain" description="WW" evidence="2">
    <location>
        <begin position="9"/>
        <end position="44"/>
    </location>
</feature>
<feature type="compositionally biased region" description="Basic and acidic residues" evidence="1">
    <location>
        <begin position="64"/>
        <end position="87"/>
    </location>
</feature>
<proteinExistence type="predicted"/>
<protein>
    <submittedName>
        <fullName evidence="3">(African queen) hypothetical protein</fullName>
    </submittedName>
</protein>
<dbReference type="Pfam" id="PF13638">
    <property type="entry name" value="PIN_4"/>
    <property type="match status" value="1"/>
</dbReference>
<feature type="compositionally biased region" description="Polar residues" evidence="1">
    <location>
        <begin position="118"/>
        <end position="155"/>
    </location>
</feature>
<accession>A0A8J2R0L3</accession>
<dbReference type="SMART" id="SM00670">
    <property type="entry name" value="PINc"/>
    <property type="match status" value="1"/>
</dbReference>
<dbReference type="InterPro" id="IPR052626">
    <property type="entry name" value="SWT1_Regulator"/>
</dbReference>
<dbReference type="InterPro" id="IPR036020">
    <property type="entry name" value="WW_dom_sf"/>
</dbReference>
<dbReference type="PROSITE" id="PS50020">
    <property type="entry name" value="WW_DOMAIN_2"/>
    <property type="match status" value="1"/>
</dbReference>
<evidence type="ECO:0000256" key="1">
    <source>
        <dbReference type="SAM" id="MobiDB-lite"/>
    </source>
</evidence>
<dbReference type="Gene3D" id="3.40.50.1010">
    <property type="entry name" value="5'-nuclease"/>
    <property type="match status" value="1"/>
</dbReference>
<sequence length="800" mass="89162">MSSKKSDNNKLPDGWVLCQSKSIPGRKYFFNKKTGKSSWSQPQADDKSGRMTCKKEKLRRQERKRREELAKKAAKRKSDINDGSDSRKRTKGASDAGCSSRGRLKESPHHHKRRKESSQPTHSTPKMTPSKCSLGNSVSPQKHSSSKNIANTRLSNLRAKLAAEVREEESLGIKKKVSPKTNNETPQKGQRSEQKSPSLNDSKSTRSPSSDSFQSMPSPSQFFAANKIISSMKAQLPEEYCNKEKQKDTFADIEKGICSQITEYPFSKHPATPPQFSEASKLVSAIKSKLAYKGSSSKEGVKTFPSANARLEVLRANLSIEAEQEMGDSFLSKSNDSEQKDISEAMEVEEIKEVKHNETFLKDTTLRDNLVLVIDTNIFIHDLDFIKVVLNSHIKGYSEQPTVLVPWRVINELDRLKDNNNGNGSLCKRAKAAMDYLYKSLPENSRIKGQSLRDANSHIYPCEVPDDEILNCSLQQLERDKNVILLTNDKNLCNKASINNVRHSNVSELQKLVENKPQPQTSDLRATVKRYTDGVYHLLANILENEMRAKYNELWQHVVFKPPPWSLDDVLQCLLKHWVAVFNEVFPRIEQLLADLRTSLINIEKKEPSTLTQSEVSTFKELCVDVTRRCQIIPEYMELAKSTLAQLTRDGVAPDTVDAFEALWTVLSSYCAKLASALGVSHCIEDSVGGEEGLQQLVARVGSVSSHVHNLAAALAGALEGGVSGEGGEGVSSPSSRLQHAVLSALAECGLRAALQRDQLVAFCQDCRNMLQEAHDKFSQLSQLLSVCQNRLATSVNDMD</sequence>
<dbReference type="OrthoDB" id="548295at2759"/>
<feature type="compositionally biased region" description="Polar residues" evidence="1">
    <location>
        <begin position="179"/>
        <end position="201"/>
    </location>
</feature>
<comment type="caution">
    <text evidence="3">The sequence shown here is derived from an EMBL/GenBank/DDBJ whole genome shotgun (WGS) entry which is preliminary data.</text>
</comment>
<name>A0A8J2R0L3_9NEOP</name>
<dbReference type="SUPFAM" id="SSF88723">
    <property type="entry name" value="PIN domain-like"/>
    <property type="match status" value="1"/>
</dbReference>
<dbReference type="PANTHER" id="PTHR16161:SF0">
    <property type="entry name" value="TRANSCRIPTIONAL PROTEIN SWT1"/>
    <property type="match status" value="1"/>
</dbReference>
<feature type="compositionally biased region" description="Low complexity" evidence="1">
    <location>
        <begin position="205"/>
        <end position="219"/>
    </location>
</feature>
<organism evidence="3 4">
    <name type="scientific">Danaus chrysippus</name>
    <name type="common">African queen</name>
    <dbReference type="NCBI Taxonomy" id="151541"/>
    <lineage>
        <taxon>Eukaryota</taxon>
        <taxon>Metazoa</taxon>
        <taxon>Ecdysozoa</taxon>
        <taxon>Arthropoda</taxon>
        <taxon>Hexapoda</taxon>
        <taxon>Insecta</taxon>
        <taxon>Pterygota</taxon>
        <taxon>Neoptera</taxon>
        <taxon>Endopterygota</taxon>
        <taxon>Lepidoptera</taxon>
        <taxon>Glossata</taxon>
        <taxon>Ditrysia</taxon>
        <taxon>Papilionoidea</taxon>
        <taxon>Nymphalidae</taxon>
        <taxon>Danainae</taxon>
        <taxon>Danaini</taxon>
        <taxon>Danaina</taxon>
        <taxon>Danaus</taxon>
        <taxon>Anosia</taxon>
    </lineage>
</organism>
<dbReference type="GO" id="GO:0005634">
    <property type="term" value="C:nucleus"/>
    <property type="evidence" value="ECO:0007669"/>
    <property type="project" value="TreeGrafter"/>
</dbReference>
<dbReference type="SMART" id="SM00456">
    <property type="entry name" value="WW"/>
    <property type="match status" value="1"/>
</dbReference>
<dbReference type="PANTHER" id="PTHR16161">
    <property type="entry name" value="TRANSCRIPTIONAL PROTEIN SWT1"/>
    <property type="match status" value="1"/>
</dbReference>
<dbReference type="Proteomes" id="UP000789524">
    <property type="component" value="Unassembled WGS sequence"/>
</dbReference>
<dbReference type="InterPro" id="IPR029060">
    <property type="entry name" value="PIN-like_dom_sf"/>
</dbReference>
<evidence type="ECO:0000313" key="4">
    <source>
        <dbReference type="Proteomes" id="UP000789524"/>
    </source>
</evidence>
<reference evidence="3" key="1">
    <citation type="submission" date="2021-09" db="EMBL/GenBank/DDBJ databases">
        <authorList>
            <person name="Martin H S."/>
        </authorList>
    </citation>
    <scope>NUCLEOTIDE SEQUENCE</scope>
</reference>
<dbReference type="AlphaFoldDB" id="A0A8J2R0L3"/>
<evidence type="ECO:0000259" key="2">
    <source>
        <dbReference type="PROSITE" id="PS50020"/>
    </source>
</evidence>
<dbReference type="SUPFAM" id="SSF51045">
    <property type="entry name" value="WW domain"/>
    <property type="match status" value="1"/>
</dbReference>
<dbReference type="CDD" id="cd00201">
    <property type="entry name" value="WW"/>
    <property type="match status" value="1"/>
</dbReference>
<gene>
    <name evidence="3" type="ORF">DCHRY22_LOCUS13064</name>
</gene>
<feature type="region of interest" description="Disordered" evidence="1">
    <location>
        <begin position="28"/>
        <end position="219"/>
    </location>
</feature>
<feature type="compositionally biased region" description="Basic and acidic residues" evidence="1">
    <location>
        <begin position="44"/>
        <end position="55"/>
    </location>
</feature>
<dbReference type="InterPro" id="IPR001202">
    <property type="entry name" value="WW_dom"/>
</dbReference>
<feature type="compositionally biased region" description="Basic and acidic residues" evidence="1">
    <location>
        <begin position="161"/>
        <end position="172"/>
    </location>
</feature>
<evidence type="ECO:0000313" key="3">
    <source>
        <dbReference type="EMBL" id="CAG9579078.1"/>
    </source>
</evidence>
<dbReference type="Gene3D" id="2.20.70.10">
    <property type="match status" value="1"/>
</dbReference>
<keyword evidence="4" id="KW-1185">Reference proteome</keyword>